<dbReference type="GO" id="GO:0008270">
    <property type="term" value="F:zinc ion binding"/>
    <property type="evidence" value="ECO:0007669"/>
    <property type="project" value="UniProtKB-KW"/>
</dbReference>
<reference evidence="10" key="1">
    <citation type="journal article" date="2012" name="G3 (Bethesda)">
        <title>Pichia sorbitophila, an interspecies yeast hybrid reveals early steps of genome resolution following polyploidization.</title>
        <authorList>
            <person name="Leh Louis V."/>
            <person name="Despons L."/>
            <person name="Friedrich A."/>
            <person name="Martin T."/>
            <person name="Durrens P."/>
            <person name="Casaregola S."/>
            <person name="Neuveglise C."/>
            <person name="Fairhead C."/>
            <person name="Marck C."/>
            <person name="Cruz J.A."/>
            <person name="Straub M.L."/>
            <person name="Kugler V."/>
            <person name="Sacerdot C."/>
            <person name="Uzunov Z."/>
            <person name="Thierry A."/>
            <person name="Weiss S."/>
            <person name="Bleykasten C."/>
            <person name="De Montigny J."/>
            <person name="Jacques N."/>
            <person name="Jung P."/>
            <person name="Lemaire M."/>
            <person name="Mallet S."/>
            <person name="Morel G."/>
            <person name="Richard G.F."/>
            <person name="Sarkar A."/>
            <person name="Savel G."/>
            <person name="Schacherer J."/>
            <person name="Seret M.L."/>
            <person name="Talla E."/>
            <person name="Samson G."/>
            <person name="Jubin C."/>
            <person name="Poulain J."/>
            <person name="Vacherie B."/>
            <person name="Barbe V."/>
            <person name="Pelletier E."/>
            <person name="Sherman D.J."/>
            <person name="Westhof E."/>
            <person name="Weissenbach J."/>
            <person name="Baret P.V."/>
            <person name="Wincker P."/>
            <person name="Gaillardin C."/>
            <person name="Dujon B."/>
            <person name="Souciet J.L."/>
        </authorList>
    </citation>
    <scope>NUCLEOTIDE SEQUENCE [LARGE SCALE GENOMIC DNA]</scope>
    <source>
        <strain evidence="10">CBS 270.75 / DBVPG 7215 / KCTC 17166 / NRRL Y-17582</strain>
    </source>
</reference>
<evidence type="ECO:0000256" key="2">
    <source>
        <dbReference type="ARBA" id="ARBA00022723"/>
    </source>
</evidence>
<dbReference type="OMA" id="GTANTMT"/>
<dbReference type="InterPro" id="IPR000571">
    <property type="entry name" value="Znf_CCCH"/>
</dbReference>
<dbReference type="InParanoid" id="G8JT93"/>
<feature type="compositionally biased region" description="Polar residues" evidence="7">
    <location>
        <begin position="384"/>
        <end position="430"/>
    </location>
</feature>
<keyword evidence="10" id="KW-1185">Reference proteome</keyword>
<dbReference type="PROSITE" id="PS50103">
    <property type="entry name" value="ZF_C3H1"/>
    <property type="match status" value="1"/>
</dbReference>
<dbReference type="InterPro" id="IPR051767">
    <property type="entry name" value="Nucleoporin_NUP42"/>
</dbReference>
<evidence type="ECO:0000256" key="4">
    <source>
        <dbReference type="ARBA" id="ARBA00022833"/>
    </source>
</evidence>
<sequence length="535" mass="56565">MSYNRNQQPCKYFQQGRCNKGKACNFAHVYSNNQNNSSQTAMGKSEAERYKDLVNDSSLDKWSNLVTNDMIDVNSFRIKPLMSSYSVSDVAAVNLIQGRDYSAEESRFQHWMAKQQNNLSHYEAELNARDEDMKKCIKFVKDNAKKGSRFLQLATRRLKEQGSYPTKGFIEHPLDLTGKSYGITSNTFQAANTFGAFGGTPSPSPFGQLSTATGNLSASIGTTGGSFGQPSFGQTSLPATGGVFGQPSFGSSNVMAGATGGVGLGSSEVSSAFGKPAFGNQTTSGVIASANNRFSSSKPNAFGQPTFGSSGFGATTKPASTFGPINTTSSPFGSFSNNSSTSPFGQFSNNSSTSPFGQFSNTTAASVTSPFGSSATQFRHGAIPNSTNVSSAGINQNNSGSPFGTNQANPFQNQTTGVQSPFNQPTSFSAGNAFGFGQNGMTSNLFNKTSGANLPASHFEQKPPDPFNGIKNVFNSSSNQPVSTSSATSFVQGLPTADDKITEDDLPTEILNEFRADKFTLRNVPDAPPPLTLVS</sequence>
<evidence type="ECO:0000256" key="5">
    <source>
        <dbReference type="ARBA" id="ARBA00023242"/>
    </source>
</evidence>
<dbReference type="InterPro" id="IPR036855">
    <property type="entry name" value="Znf_CCCH_sf"/>
</dbReference>
<evidence type="ECO:0000256" key="1">
    <source>
        <dbReference type="ARBA" id="ARBA00004123"/>
    </source>
</evidence>
<evidence type="ECO:0000256" key="7">
    <source>
        <dbReference type="SAM" id="MobiDB-lite"/>
    </source>
</evidence>
<feature type="zinc finger region" description="C3H1-type" evidence="6">
    <location>
        <begin position="4"/>
        <end position="31"/>
    </location>
</feature>
<dbReference type="HOGENOM" id="CLU_456507_0_0_1"/>
<evidence type="ECO:0000256" key="3">
    <source>
        <dbReference type="ARBA" id="ARBA00022771"/>
    </source>
</evidence>
<keyword evidence="4 6" id="KW-0862">Zinc</keyword>
<dbReference type="EMBL" id="CP002500">
    <property type="protein sequence ID" value="AET39246.1"/>
    <property type="molecule type" value="Genomic_DNA"/>
</dbReference>
<dbReference type="eggNOG" id="KOG0845">
    <property type="taxonomic scope" value="Eukaryota"/>
</dbReference>
<feature type="domain" description="C3H1-type" evidence="8">
    <location>
        <begin position="4"/>
        <end position="31"/>
    </location>
</feature>
<proteinExistence type="predicted"/>
<dbReference type="GO" id="GO:0005634">
    <property type="term" value="C:nucleus"/>
    <property type="evidence" value="ECO:0007669"/>
    <property type="project" value="UniProtKB-SubCell"/>
</dbReference>
<evidence type="ECO:0000259" key="8">
    <source>
        <dbReference type="PROSITE" id="PS50103"/>
    </source>
</evidence>
<dbReference type="STRING" id="931890.G8JT93"/>
<dbReference type="Gene3D" id="4.10.1000.10">
    <property type="entry name" value="Zinc finger, CCCH-type"/>
    <property type="match status" value="1"/>
</dbReference>
<keyword evidence="5" id="KW-0539">Nucleus</keyword>
<keyword evidence="2 6" id="KW-0479">Metal-binding</keyword>
<dbReference type="PANTHER" id="PTHR46527">
    <property type="entry name" value="NUCLEOPORIN-LIKE PROTEIN 2"/>
    <property type="match status" value="1"/>
</dbReference>
<evidence type="ECO:0000313" key="9">
    <source>
        <dbReference type="EMBL" id="AET39246.1"/>
    </source>
</evidence>
<dbReference type="SMART" id="SM00356">
    <property type="entry name" value="ZnF_C3H1"/>
    <property type="match status" value="1"/>
</dbReference>
<dbReference type="Proteomes" id="UP000006790">
    <property type="component" value="Chromosome 4"/>
</dbReference>
<dbReference type="SUPFAM" id="SSF90229">
    <property type="entry name" value="CCCH zinc finger"/>
    <property type="match status" value="1"/>
</dbReference>
<dbReference type="Pfam" id="PF00642">
    <property type="entry name" value="zf-CCCH"/>
    <property type="match status" value="1"/>
</dbReference>
<dbReference type="RefSeq" id="XP_003646063.1">
    <property type="nucleotide sequence ID" value="XM_003646015.1"/>
</dbReference>
<dbReference type="AlphaFoldDB" id="G8JT93"/>
<dbReference type="OrthoDB" id="20729at2759"/>
<evidence type="ECO:0000313" key="10">
    <source>
        <dbReference type="Proteomes" id="UP000006790"/>
    </source>
</evidence>
<keyword evidence="3 6" id="KW-0863">Zinc-finger</keyword>
<organism evidence="9 10">
    <name type="scientific">Eremothecium cymbalariae (strain CBS 270.75 / DBVPG 7215 / KCTC 17166 / NRRL Y-17582)</name>
    <name type="common">Yeast</name>
    <dbReference type="NCBI Taxonomy" id="931890"/>
    <lineage>
        <taxon>Eukaryota</taxon>
        <taxon>Fungi</taxon>
        <taxon>Dikarya</taxon>
        <taxon>Ascomycota</taxon>
        <taxon>Saccharomycotina</taxon>
        <taxon>Saccharomycetes</taxon>
        <taxon>Saccharomycetales</taxon>
        <taxon>Saccharomycetaceae</taxon>
        <taxon>Eremothecium</taxon>
    </lineage>
</organism>
<gene>
    <name evidence="9" type="ordered locus">Ecym_4169</name>
</gene>
<feature type="region of interest" description="Disordered" evidence="7">
    <location>
        <begin position="382"/>
        <end position="434"/>
    </location>
</feature>
<comment type="subcellular location">
    <subcellularLocation>
        <location evidence="1">Nucleus</location>
    </subcellularLocation>
</comment>
<accession>G8JT93</accession>
<evidence type="ECO:0000256" key="6">
    <source>
        <dbReference type="PROSITE-ProRule" id="PRU00723"/>
    </source>
</evidence>
<protein>
    <recommendedName>
        <fullName evidence="8">C3H1-type domain-containing protein</fullName>
    </recommendedName>
</protein>
<dbReference type="GeneID" id="11469384"/>
<name>G8JT93_ERECY</name>
<dbReference type="PANTHER" id="PTHR46527:SF1">
    <property type="entry name" value="NUCLEOPORIN NUP42"/>
    <property type="match status" value="1"/>
</dbReference>
<dbReference type="KEGG" id="erc:Ecym_4169"/>